<evidence type="ECO:0000313" key="1">
    <source>
        <dbReference type="EMBL" id="QWM89640.1"/>
    </source>
</evidence>
<sequence length="93" mass="10520">MKKILIIQVIIALITVYEVRLINKISSSISELTRLTNVDSVINRVRIDSIELVITQKDSTIVNIKNTIEHEVKEANSLNDSASLELFERLVSN</sequence>
<keyword evidence="2" id="KW-1185">Reference proteome</keyword>
<evidence type="ECO:0000313" key="2">
    <source>
        <dbReference type="Proteomes" id="UP000827372"/>
    </source>
</evidence>
<dbReference type="KEGG" id="vg:75691538"/>
<dbReference type="RefSeq" id="YP_010359212.1">
    <property type="nucleotide sequence ID" value="NC_062770.1"/>
</dbReference>
<reference evidence="1 2" key="1">
    <citation type="submission" date="2021-04" db="EMBL/GenBank/DDBJ databases">
        <authorList>
            <person name="Shkoporov A.N."/>
            <person name="Stockdale S.R."/>
            <person name="Guerin E."/>
            <person name="Ross R.P."/>
            <person name="Hill C."/>
        </authorList>
    </citation>
    <scope>NUCLEOTIDE SEQUENCE [LARGE SCALE GENOMIC DNA]</scope>
    <source>
        <strain evidence="2">cr91_1</strain>
    </source>
</reference>
<gene>
    <name evidence="1" type="primary">gp_16410</name>
</gene>
<name>A0AAE7RVV5_9CAUD</name>
<dbReference type="GeneID" id="75691538"/>
<accession>A0AAE7RVV5</accession>
<proteinExistence type="predicted"/>
<dbReference type="Proteomes" id="UP000827372">
    <property type="component" value="Segment"/>
</dbReference>
<organism evidence="1 2">
    <name type="scientific">uncultured phage cr91_1</name>
    <dbReference type="NCBI Taxonomy" id="2986403"/>
    <lineage>
        <taxon>Viruses</taxon>
        <taxon>Duplodnaviria</taxon>
        <taxon>Heunggongvirae</taxon>
        <taxon>Uroviricota</taxon>
        <taxon>Caudoviricetes</taxon>
        <taxon>Crassvirales</taxon>
        <taxon>Intestiviridae</taxon>
        <taxon>Crudevirinae</taxon>
        <taxon>Drivevirus</taxon>
        <taxon>Drivevirus gastrointestinalis</taxon>
    </lineage>
</organism>
<dbReference type="EMBL" id="MZ130480">
    <property type="protein sequence ID" value="QWM89640.1"/>
    <property type="molecule type" value="Genomic_DNA"/>
</dbReference>
<protein>
    <submittedName>
        <fullName evidence="1">Uncharacterized protein</fullName>
    </submittedName>
</protein>